<dbReference type="EMBL" id="KF170413">
    <property type="protein sequence ID" value="AGO87763.1"/>
    <property type="molecule type" value="Genomic_DNA"/>
</dbReference>
<name>S4WAR4_9BACT</name>
<protein>
    <submittedName>
        <fullName evidence="1">Uncharacterized protein</fullName>
    </submittedName>
</protein>
<evidence type="ECO:0000313" key="1">
    <source>
        <dbReference type="EMBL" id="AGO87763.1"/>
    </source>
</evidence>
<reference evidence="1" key="1">
    <citation type="journal article" date="2014" name="ISME J.">
        <title>Genomic properties of Marine Group A bacteria indicate a role in the marine sulfur cycle.</title>
        <authorList>
            <person name="Wright J.J."/>
            <person name="Mewis K."/>
            <person name="Hanson N.W."/>
            <person name="Konwar K.M."/>
            <person name="Maas K.R."/>
            <person name="Hallam S.J."/>
        </authorList>
    </citation>
    <scope>NUCLEOTIDE SEQUENCE</scope>
</reference>
<dbReference type="AlphaFoldDB" id="S4WAR4"/>
<proteinExistence type="predicted"/>
<sequence length="209" mass="24181">MDEPDSGAMDSLTTIGLLLSVWPELSYTNISSYNRRLNFDYKIEFFDEPVGDTLEVGDGFMYTPFRITNLWTNKKVGLKCDDFGALDAGPTDESNGAMDLVWNRSEEIYLRRDSIRVAGELIETYNYNLDLSLWVPNDFTAQWWRTRLEYDNTKGYDQGDTIYYKQMYWVASVPTTAGDYPLSIYYDNDDDGIRNNPWRLAILGRVGKK</sequence>
<organism evidence="1">
    <name type="scientific">uncultured bacterium L413009-K18</name>
    <dbReference type="NCBI Taxonomy" id="1343850"/>
    <lineage>
        <taxon>Bacteria</taxon>
        <taxon>environmental samples</taxon>
    </lineage>
</organism>
<accession>S4WAR4</accession>